<evidence type="ECO:0000259" key="11">
    <source>
        <dbReference type="PROSITE" id="PS50102"/>
    </source>
</evidence>
<evidence type="ECO:0000256" key="6">
    <source>
        <dbReference type="ARBA" id="ARBA00022884"/>
    </source>
</evidence>
<feature type="domain" description="RRM" evidence="11">
    <location>
        <begin position="191"/>
        <end position="281"/>
    </location>
</feature>
<dbReference type="InterPro" id="IPR001876">
    <property type="entry name" value="Znf_RanBP2"/>
</dbReference>
<feature type="compositionally biased region" description="Gly residues" evidence="10">
    <location>
        <begin position="286"/>
        <end position="330"/>
    </location>
</feature>
<dbReference type="Gene3D" id="4.10.1060.10">
    <property type="entry name" value="Zinc finger, RanBP2-type"/>
    <property type="match status" value="1"/>
</dbReference>
<dbReference type="GO" id="GO:0003723">
    <property type="term" value="F:RNA binding"/>
    <property type="evidence" value="ECO:0007669"/>
    <property type="project" value="UniProtKB-UniRule"/>
</dbReference>
<dbReference type="PROSITE" id="PS50102">
    <property type="entry name" value="RRM"/>
    <property type="match status" value="1"/>
</dbReference>
<organism evidence="13 14">
    <name type="scientific">Podila minutissima</name>
    <dbReference type="NCBI Taxonomy" id="64525"/>
    <lineage>
        <taxon>Eukaryota</taxon>
        <taxon>Fungi</taxon>
        <taxon>Fungi incertae sedis</taxon>
        <taxon>Mucoromycota</taxon>
        <taxon>Mortierellomycotina</taxon>
        <taxon>Mortierellomycetes</taxon>
        <taxon>Mortierellales</taxon>
        <taxon>Mortierellaceae</taxon>
        <taxon>Podila</taxon>
    </lineage>
</organism>
<dbReference type="Pfam" id="PF00076">
    <property type="entry name" value="RRM_1"/>
    <property type="match status" value="1"/>
</dbReference>
<feature type="domain" description="RanBP2-type" evidence="12">
    <location>
        <begin position="335"/>
        <end position="364"/>
    </location>
</feature>
<feature type="compositionally biased region" description="Gly residues" evidence="10">
    <location>
        <begin position="398"/>
        <end position="418"/>
    </location>
</feature>
<evidence type="ECO:0000256" key="10">
    <source>
        <dbReference type="SAM" id="MobiDB-lite"/>
    </source>
</evidence>
<feature type="compositionally biased region" description="Basic and acidic residues" evidence="10">
    <location>
        <begin position="460"/>
        <end position="474"/>
    </location>
</feature>
<evidence type="ECO:0000259" key="12">
    <source>
        <dbReference type="PROSITE" id="PS50199"/>
    </source>
</evidence>
<dbReference type="SMART" id="SM00547">
    <property type="entry name" value="ZnF_RBZ"/>
    <property type="match status" value="1"/>
</dbReference>
<keyword evidence="3" id="KW-0479">Metal-binding</keyword>
<dbReference type="Gene3D" id="3.30.70.330">
    <property type="match status" value="1"/>
</dbReference>
<name>A0A9P5VQ95_9FUNG</name>
<dbReference type="Proteomes" id="UP000696485">
    <property type="component" value="Unassembled WGS sequence"/>
</dbReference>
<evidence type="ECO:0000256" key="9">
    <source>
        <dbReference type="PROSITE-ProRule" id="PRU00322"/>
    </source>
</evidence>
<dbReference type="InterPro" id="IPR036443">
    <property type="entry name" value="Znf_RanBP2_sf"/>
</dbReference>
<keyword evidence="5" id="KW-0862">Zinc</keyword>
<feature type="compositionally biased region" description="Basic and acidic residues" evidence="10">
    <location>
        <begin position="434"/>
        <end position="452"/>
    </location>
</feature>
<comment type="caution">
    <text evidence="13">The sequence shown here is derived from an EMBL/GenBank/DDBJ whole genome shotgun (WGS) entry which is preliminary data.</text>
</comment>
<feature type="compositionally biased region" description="Low complexity" evidence="10">
    <location>
        <begin position="48"/>
        <end position="73"/>
    </location>
</feature>
<feature type="compositionally biased region" description="Low complexity" evidence="10">
    <location>
        <begin position="93"/>
        <end position="116"/>
    </location>
</feature>
<dbReference type="InterPro" id="IPR012677">
    <property type="entry name" value="Nucleotide-bd_a/b_plait_sf"/>
</dbReference>
<dbReference type="GO" id="GO:0005634">
    <property type="term" value="C:nucleus"/>
    <property type="evidence" value="ECO:0007669"/>
    <property type="project" value="UniProtKB-SubCell"/>
</dbReference>
<evidence type="ECO:0000313" key="13">
    <source>
        <dbReference type="EMBL" id="KAF9336497.1"/>
    </source>
</evidence>
<feature type="region of interest" description="Disordered" evidence="10">
    <location>
        <begin position="363"/>
        <end position="474"/>
    </location>
</feature>
<dbReference type="SUPFAM" id="SSF90209">
    <property type="entry name" value="Ran binding protein zinc finger-like"/>
    <property type="match status" value="1"/>
</dbReference>
<protein>
    <submittedName>
        <fullName evidence="13">Uncharacterized protein</fullName>
    </submittedName>
</protein>
<keyword evidence="14" id="KW-1185">Reference proteome</keyword>
<evidence type="ECO:0000256" key="4">
    <source>
        <dbReference type="ARBA" id="ARBA00022771"/>
    </source>
</evidence>
<feature type="compositionally biased region" description="Gly residues" evidence="10">
    <location>
        <begin position="161"/>
        <end position="173"/>
    </location>
</feature>
<keyword evidence="6 8" id="KW-0694">RNA-binding</keyword>
<dbReference type="GO" id="GO:0008270">
    <property type="term" value="F:zinc ion binding"/>
    <property type="evidence" value="ECO:0007669"/>
    <property type="project" value="UniProtKB-KW"/>
</dbReference>
<dbReference type="Pfam" id="PF00641">
    <property type="entry name" value="Zn_ribbon_RanBP"/>
    <property type="match status" value="1"/>
</dbReference>
<dbReference type="InterPro" id="IPR034870">
    <property type="entry name" value="TET_fam"/>
</dbReference>
<comment type="similarity">
    <text evidence="2">Belongs to the RRM TET family.</text>
</comment>
<dbReference type="AlphaFoldDB" id="A0A9P5VQ95"/>
<evidence type="ECO:0000313" key="14">
    <source>
        <dbReference type="Proteomes" id="UP000696485"/>
    </source>
</evidence>
<evidence type="ECO:0000256" key="3">
    <source>
        <dbReference type="ARBA" id="ARBA00022723"/>
    </source>
</evidence>
<dbReference type="PROSITE" id="PS01358">
    <property type="entry name" value="ZF_RANBP2_1"/>
    <property type="match status" value="1"/>
</dbReference>
<reference evidence="13" key="1">
    <citation type="journal article" date="2020" name="Fungal Divers.">
        <title>Resolving the Mortierellaceae phylogeny through synthesis of multi-gene phylogenetics and phylogenomics.</title>
        <authorList>
            <person name="Vandepol N."/>
            <person name="Liber J."/>
            <person name="Desiro A."/>
            <person name="Na H."/>
            <person name="Kennedy M."/>
            <person name="Barry K."/>
            <person name="Grigoriev I.V."/>
            <person name="Miller A.N."/>
            <person name="O'Donnell K."/>
            <person name="Stajich J.E."/>
            <person name="Bonito G."/>
        </authorList>
    </citation>
    <scope>NUCLEOTIDE SEQUENCE</scope>
    <source>
        <strain evidence="13">NVP1</strain>
    </source>
</reference>
<feature type="region of interest" description="Disordered" evidence="10">
    <location>
        <begin position="285"/>
        <end position="334"/>
    </location>
</feature>
<dbReference type="GO" id="GO:0006355">
    <property type="term" value="P:regulation of DNA-templated transcription"/>
    <property type="evidence" value="ECO:0007669"/>
    <property type="project" value="InterPro"/>
</dbReference>
<dbReference type="InterPro" id="IPR000504">
    <property type="entry name" value="RRM_dom"/>
</dbReference>
<dbReference type="PANTHER" id="PTHR23238">
    <property type="entry name" value="RNA BINDING PROTEIN"/>
    <property type="match status" value="1"/>
</dbReference>
<gene>
    <name evidence="13" type="ORF">BG006_008416</name>
</gene>
<sequence>MSDKPESTEADAASAALTYEQQYAAYAEAQAAYDAYYGPGASAAYAAATAATAGGSTAPSGSADAATAAYDPAQSGGYPEYDAHKSAPRQDQSSRSGYGSSSGPASAPYGSAPPSRDSGSHYERDGRDGRDSGRDARDGRDGRDSGRGGYGDDRERSTSSYGGGDRYGSGGYAGAAHSGNPDEPSVQKSSDTVYISGLGTEMSEKDLTAALIERFSTIGVLKIDKKTMSPKIRIYTDSATGAPKGDATVTYDDPGTIEYAIKWFNGTDFHGHNIKVERSEQKVYPGGFGGRGRGRGRGGFGSYGGDRGGFSGGRGGGRGGFAGGDRGFQGGPAPREGDWICESCQKNNFASRQECFKCGAPRSAGAGGGPGGSGGGSRYGGGSDRGSRPSYGDRGGDRGGYGGGYGGSDRGGYGGSGERGAYNDRGSSGGYGGDRSDRGSSRGGRGGREEGRGSYGGGGADRDDRRYERRDRPY</sequence>
<dbReference type="SUPFAM" id="SSF54928">
    <property type="entry name" value="RNA-binding domain, RBD"/>
    <property type="match status" value="1"/>
</dbReference>
<keyword evidence="7" id="KW-0539">Nucleus</keyword>
<proteinExistence type="inferred from homology"/>
<dbReference type="PROSITE" id="PS50199">
    <property type="entry name" value="ZF_RANBP2_2"/>
    <property type="match status" value="1"/>
</dbReference>
<feature type="compositionally biased region" description="Gly residues" evidence="10">
    <location>
        <begin position="365"/>
        <end position="384"/>
    </location>
</feature>
<feature type="region of interest" description="Disordered" evidence="10">
    <location>
        <begin position="48"/>
        <end position="189"/>
    </location>
</feature>
<evidence type="ECO:0000256" key="1">
    <source>
        <dbReference type="ARBA" id="ARBA00004123"/>
    </source>
</evidence>
<accession>A0A9P5VQ95</accession>
<evidence type="ECO:0000256" key="5">
    <source>
        <dbReference type="ARBA" id="ARBA00022833"/>
    </source>
</evidence>
<dbReference type="SMART" id="SM00360">
    <property type="entry name" value="RRM"/>
    <property type="match status" value="1"/>
</dbReference>
<dbReference type="InterPro" id="IPR035979">
    <property type="entry name" value="RBD_domain_sf"/>
</dbReference>
<feature type="compositionally biased region" description="Basic and acidic residues" evidence="10">
    <location>
        <begin position="118"/>
        <end position="157"/>
    </location>
</feature>
<dbReference type="EMBL" id="JAAAUY010000057">
    <property type="protein sequence ID" value="KAF9336497.1"/>
    <property type="molecule type" value="Genomic_DNA"/>
</dbReference>
<comment type="subcellular location">
    <subcellularLocation>
        <location evidence="1">Nucleus</location>
    </subcellularLocation>
</comment>
<keyword evidence="4 9" id="KW-0863">Zinc-finger</keyword>
<evidence type="ECO:0000256" key="7">
    <source>
        <dbReference type="ARBA" id="ARBA00023242"/>
    </source>
</evidence>
<evidence type="ECO:0000256" key="2">
    <source>
        <dbReference type="ARBA" id="ARBA00008448"/>
    </source>
</evidence>
<evidence type="ECO:0000256" key="8">
    <source>
        <dbReference type="PROSITE-ProRule" id="PRU00176"/>
    </source>
</evidence>